<dbReference type="EMBL" id="KV441502">
    <property type="protein sequence ID" value="OAG14136.1"/>
    <property type="molecule type" value="Genomic_DNA"/>
</dbReference>
<evidence type="ECO:0000313" key="1">
    <source>
        <dbReference type="EMBL" id="OAG14136.1"/>
    </source>
</evidence>
<dbReference type="Proteomes" id="UP000077248">
    <property type="component" value="Unassembled WGS sequence"/>
</dbReference>
<accession>A0A177D3R7</accession>
<gene>
    <name evidence="1" type="ORF">CC77DRAFT_1067187</name>
</gene>
<proteinExistence type="predicted"/>
<organism evidence="1 2">
    <name type="scientific">Alternaria alternata</name>
    <name type="common">Alternaria rot fungus</name>
    <name type="synonym">Torula alternata</name>
    <dbReference type="NCBI Taxonomy" id="5599"/>
    <lineage>
        <taxon>Eukaryota</taxon>
        <taxon>Fungi</taxon>
        <taxon>Dikarya</taxon>
        <taxon>Ascomycota</taxon>
        <taxon>Pezizomycotina</taxon>
        <taxon>Dothideomycetes</taxon>
        <taxon>Pleosporomycetidae</taxon>
        <taxon>Pleosporales</taxon>
        <taxon>Pleosporineae</taxon>
        <taxon>Pleosporaceae</taxon>
        <taxon>Alternaria</taxon>
        <taxon>Alternaria sect. Alternaria</taxon>
        <taxon>Alternaria alternata complex</taxon>
    </lineage>
</organism>
<sequence>MQLMPFAVAGGIAITSFSPGPSKTATSTLVPPESSITTPPGVFSMPMSKLSLNMGHGPVVFSRTSATVPTSTSTPTVVERGTGLSLESTSREIRYVDEPRQKCTVHLHAAGELRDPRGYTEGIQSGQRPLLNS</sequence>
<keyword evidence="2" id="KW-1185">Reference proteome</keyword>
<dbReference type="KEGG" id="aalt:CC77DRAFT_1067187"/>
<dbReference type="GeneID" id="29114560"/>
<reference evidence="1 2" key="1">
    <citation type="submission" date="2016-05" db="EMBL/GenBank/DDBJ databases">
        <title>Comparative analysis of secretome profiles of manganese(II)-oxidizing ascomycete fungi.</title>
        <authorList>
            <consortium name="DOE Joint Genome Institute"/>
            <person name="Zeiner C.A."/>
            <person name="Purvine S.O."/>
            <person name="Zink E.M."/>
            <person name="Wu S."/>
            <person name="Pasa-Tolic L."/>
            <person name="Chaput D.L."/>
            <person name="Haridas S."/>
            <person name="Grigoriev I.V."/>
            <person name="Santelli C.M."/>
            <person name="Hansel C.M."/>
        </authorList>
    </citation>
    <scope>NUCLEOTIDE SEQUENCE [LARGE SCALE GENOMIC DNA]</scope>
    <source>
        <strain evidence="1 2">SRC1lrK2f</strain>
    </source>
</reference>
<protein>
    <submittedName>
        <fullName evidence="1">Uncharacterized protein</fullName>
    </submittedName>
</protein>
<dbReference type="VEuPathDB" id="FungiDB:CC77DRAFT_1067187"/>
<name>A0A177D3R7_ALTAL</name>
<dbReference type="AlphaFoldDB" id="A0A177D3R7"/>
<evidence type="ECO:0000313" key="2">
    <source>
        <dbReference type="Proteomes" id="UP000077248"/>
    </source>
</evidence>
<dbReference type="RefSeq" id="XP_018379557.1">
    <property type="nucleotide sequence ID" value="XM_018528966.1"/>
</dbReference>